<name>A0A1J1I4N2_9DIPT</name>
<keyword evidence="2" id="KW-1185">Reference proteome</keyword>
<dbReference type="EMBL" id="CVRI01000038">
    <property type="protein sequence ID" value="CRK93846.1"/>
    <property type="molecule type" value="Genomic_DNA"/>
</dbReference>
<sequence length="81" mass="9667">MYCNYLQKEKPHQFSNEPMYTTQPLIISFSFITSGYERVDILVGLRTNLKFNQPLKETYYESFHKIMLICYSLMTNEEPKA</sequence>
<evidence type="ECO:0000313" key="1">
    <source>
        <dbReference type="EMBL" id="CRK93846.1"/>
    </source>
</evidence>
<protein>
    <submittedName>
        <fullName evidence="1">CLUMA_CG007373, isoform A</fullName>
    </submittedName>
</protein>
<dbReference type="Proteomes" id="UP000183832">
    <property type="component" value="Unassembled WGS sequence"/>
</dbReference>
<gene>
    <name evidence="1" type="ORF">CLUMA_CG007373</name>
</gene>
<organism evidence="1 2">
    <name type="scientific">Clunio marinus</name>
    <dbReference type="NCBI Taxonomy" id="568069"/>
    <lineage>
        <taxon>Eukaryota</taxon>
        <taxon>Metazoa</taxon>
        <taxon>Ecdysozoa</taxon>
        <taxon>Arthropoda</taxon>
        <taxon>Hexapoda</taxon>
        <taxon>Insecta</taxon>
        <taxon>Pterygota</taxon>
        <taxon>Neoptera</taxon>
        <taxon>Endopterygota</taxon>
        <taxon>Diptera</taxon>
        <taxon>Nematocera</taxon>
        <taxon>Chironomoidea</taxon>
        <taxon>Chironomidae</taxon>
        <taxon>Clunio</taxon>
    </lineage>
</organism>
<accession>A0A1J1I4N2</accession>
<proteinExistence type="predicted"/>
<evidence type="ECO:0000313" key="2">
    <source>
        <dbReference type="Proteomes" id="UP000183832"/>
    </source>
</evidence>
<dbReference type="AlphaFoldDB" id="A0A1J1I4N2"/>
<reference evidence="1 2" key="1">
    <citation type="submission" date="2015-04" db="EMBL/GenBank/DDBJ databases">
        <authorList>
            <person name="Syromyatnikov M.Y."/>
            <person name="Popov V.N."/>
        </authorList>
    </citation>
    <scope>NUCLEOTIDE SEQUENCE [LARGE SCALE GENOMIC DNA]</scope>
</reference>